<evidence type="ECO:0000256" key="4">
    <source>
        <dbReference type="ARBA" id="ARBA00023136"/>
    </source>
</evidence>
<dbReference type="PANTHER" id="PTHR35042:SF1">
    <property type="entry name" value="DUF1772-DOMAIN-CONTAINING PROTEIN"/>
    <property type="match status" value="1"/>
</dbReference>
<dbReference type="EMBL" id="MU854444">
    <property type="protein sequence ID" value="KAK4035434.1"/>
    <property type="molecule type" value="Genomic_DNA"/>
</dbReference>
<dbReference type="InterPro" id="IPR013901">
    <property type="entry name" value="Anthrone_oxy"/>
</dbReference>
<comment type="similarity">
    <text evidence="5">Belongs to the anthrone oxygenase family.</text>
</comment>
<protein>
    <submittedName>
        <fullName evidence="7">Uncharacterized protein</fullName>
    </submittedName>
</protein>
<organism evidence="7 8">
    <name type="scientific">Parachaetomium inaequale</name>
    <dbReference type="NCBI Taxonomy" id="2588326"/>
    <lineage>
        <taxon>Eukaryota</taxon>
        <taxon>Fungi</taxon>
        <taxon>Dikarya</taxon>
        <taxon>Ascomycota</taxon>
        <taxon>Pezizomycotina</taxon>
        <taxon>Sordariomycetes</taxon>
        <taxon>Sordariomycetidae</taxon>
        <taxon>Sordariales</taxon>
        <taxon>Chaetomiaceae</taxon>
        <taxon>Parachaetomium</taxon>
    </lineage>
</organism>
<feature type="transmembrane region" description="Helical" evidence="6">
    <location>
        <begin position="20"/>
        <end position="41"/>
    </location>
</feature>
<dbReference type="Proteomes" id="UP001303115">
    <property type="component" value="Unassembled WGS sequence"/>
</dbReference>
<evidence type="ECO:0000256" key="2">
    <source>
        <dbReference type="ARBA" id="ARBA00022692"/>
    </source>
</evidence>
<keyword evidence="3 6" id="KW-1133">Transmembrane helix</keyword>
<name>A0AAN6PCA1_9PEZI</name>
<keyword evidence="8" id="KW-1185">Reference proteome</keyword>
<evidence type="ECO:0000313" key="8">
    <source>
        <dbReference type="Proteomes" id="UP001303115"/>
    </source>
</evidence>
<evidence type="ECO:0000256" key="6">
    <source>
        <dbReference type="SAM" id="Phobius"/>
    </source>
</evidence>
<gene>
    <name evidence="7" type="ORF">C8A01DRAFT_17907</name>
</gene>
<evidence type="ECO:0000256" key="3">
    <source>
        <dbReference type="ARBA" id="ARBA00022989"/>
    </source>
</evidence>
<keyword evidence="4 6" id="KW-0472">Membrane</keyword>
<keyword evidence="2 6" id="KW-0812">Transmembrane</keyword>
<reference evidence="8" key="1">
    <citation type="journal article" date="2023" name="Mol. Phylogenet. Evol.">
        <title>Genome-scale phylogeny and comparative genomics of the fungal order Sordariales.</title>
        <authorList>
            <person name="Hensen N."/>
            <person name="Bonometti L."/>
            <person name="Westerberg I."/>
            <person name="Brannstrom I.O."/>
            <person name="Guillou S."/>
            <person name="Cros-Aarteil S."/>
            <person name="Calhoun S."/>
            <person name="Haridas S."/>
            <person name="Kuo A."/>
            <person name="Mondo S."/>
            <person name="Pangilinan J."/>
            <person name="Riley R."/>
            <person name="LaButti K."/>
            <person name="Andreopoulos B."/>
            <person name="Lipzen A."/>
            <person name="Chen C."/>
            <person name="Yan M."/>
            <person name="Daum C."/>
            <person name="Ng V."/>
            <person name="Clum A."/>
            <person name="Steindorff A."/>
            <person name="Ohm R.A."/>
            <person name="Martin F."/>
            <person name="Silar P."/>
            <person name="Natvig D.O."/>
            <person name="Lalanne C."/>
            <person name="Gautier V."/>
            <person name="Ament-Velasquez S.L."/>
            <person name="Kruys A."/>
            <person name="Hutchinson M.I."/>
            <person name="Powell A.J."/>
            <person name="Barry K."/>
            <person name="Miller A.N."/>
            <person name="Grigoriev I.V."/>
            <person name="Debuchy R."/>
            <person name="Gladieux P."/>
            <person name="Hiltunen Thoren M."/>
            <person name="Johannesson H."/>
        </authorList>
    </citation>
    <scope>NUCLEOTIDE SEQUENCE [LARGE SCALE GENOMIC DNA]</scope>
    <source>
        <strain evidence="8">CBS 284.82</strain>
    </source>
</reference>
<comment type="subcellular location">
    <subcellularLocation>
        <location evidence="1">Membrane</location>
        <topology evidence="1">Multi-pass membrane protein</topology>
    </subcellularLocation>
</comment>
<proteinExistence type="inferred from homology"/>
<comment type="caution">
    <text evidence="7">The sequence shown here is derived from an EMBL/GenBank/DDBJ whole genome shotgun (WGS) entry which is preliminary data.</text>
</comment>
<feature type="transmembrane region" description="Helical" evidence="6">
    <location>
        <begin position="48"/>
        <end position="67"/>
    </location>
</feature>
<dbReference type="PANTHER" id="PTHR35042">
    <property type="entry name" value="ANTHRONE OXYGENASE ENCC"/>
    <property type="match status" value="1"/>
</dbReference>
<dbReference type="Pfam" id="PF08592">
    <property type="entry name" value="Anthrone_oxy"/>
    <property type="match status" value="1"/>
</dbReference>
<dbReference type="GO" id="GO:0016020">
    <property type="term" value="C:membrane"/>
    <property type="evidence" value="ECO:0007669"/>
    <property type="project" value="UniProtKB-SubCell"/>
</dbReference>
<evidence type="ECO:0000313" key="7">
    <source>
        <dbReference type="EMBL" id="KAK4035434.1"/>
    </source>
</evidence>
<evidence type="ECO:0000256" key="5">
    <source>
        <dbReference type="ARBA" id="ARBA00034313"/>
    </source>
</evidence>
<sequence>TPNPTTKLLARQWLALYQLGPVWVPPLIHTGILSNLFLSFIHPSERNLYLLAAALTFSILPFTFLYLEPGINGACKWKVAGLLQDEGFAMPGRKKGLVKPSVVRHSASESSKKWAEGVEMGVLVEAWAGRNHVRWVVGVGAGVVSFLAMGRGGV</sequence>
<evidence type="ECO:0000256" key="1">
    <source>
        <dbReference type="ARBA" id="ARBA00004141"/>
    </source>
</evidence>
<feature type="non-terminal residue" evidence="7">
    <location>
        <position position="1"/>
    </location>
</feature>
<dbReference type="AlphaFoldDB" id="A0AAN6PCA1"/>
<accession>A0AAN6PCA1</accession>